<evidence type="ECO:0000256" key="1">
    <source>
        <dbReference type="SAM" id="MobiDB-lite"/>
    </source>
</evidence>
<dbReference type="AlphaFoldDB" id="A0A420HW79"/>
<reference evidence="2 3" key="1">
    <citation type="journal article" date="2018" name="BMC Genomics">
        <title>Comparative genome analyses reveal sequence features reflecting distinct modes of host-adaptation between dicot and monocot powdery mildew.</title>
        <authorList>
            <person name="Wu Y."/>
            <person name="Ma X."/>
            <person name="Pan Z."/>
            <person name="Kale S.D."/>
            <person name="Song Y."/>
            <person name="King H."/>
            <person name="Zhang Q."/>
            <person name="Presley C."/>
            <person name="Deng X."/>
            <person name="Wei C.I."/>
            <person name="Xiao S."/>
        </authorList>
    </citation>
    <scope>NUCLEOTIDE SEQUENCE [LARGE SCALE GENOMIC DNA]</scope>
    <source>
        <strain evidence="2">UMSG2</strain>
    </source>
</reference>
<dbReference type="Proteomes" id="UP000286134">
    <property type="component" value="Unassembled WGS sequence"/>
</dbReference>
<keyword evidence="3" id="KW-1185">Reference proteome</keyword>
<dbReference type="OrthoDB" id="10430834at2759"/>
<evidence type="ECO:0000313" key="3">
    <source>
        <dbReference type="Proteomes" id="UP000286134"/>
    </source>
</evidence>
<comment type="caution">
    <text evidence="2">The sequence shown here is derived from an EMBL/GenBank/DDBJ whole genome shotgun (WGS) entry which is preliminary data.</text>
</comment>
<accession>A0A420HW79</accession>
<dbReference type="EMBL" id="MCFK01003966">
    <property type="protein sequence ID" value="RKF61703.1"/>
    <property type="molecule type" value="Genomic_DNA"/>
</dbReference>
<protein>
    <submittedName>
        <fullName evidence="2">Uncharacterized protein</fullName>
    </submittedName>
</protein>
<feature type="region of interest" description="Disordered" evidence="1">
    <location>
        <begin position="42"/>
        <end position="67"/>
    </location>
</feature>
<proteinExistence type="predicted"/>
<evidence type="ECO:0000313" key="2">
    <source>
        <dbReference type="EMBL" id="RKF61703.1"/>
    </source>
</evidence>
<name>A0A420HW79_9PEZI</name>
<organism evidence="2 3">
    <name type="scientific">Erysiphe neolycopersici</name>
    <dbReference type="NCBI Taxonomy" id="212602"/>
    <lineage>
        <taxon>Eukaryota</taxon>
        <taxon>Fungi</taxon>
        <taxon>Dikarya</taxon>
        <taxon>Ascomycota</taxon>
        <taxon>Pezizomycotina</taxon>
        <taxon>Leotiomycetes</taxon>
        <taxon>Erysiphales</taxon>
        <taxon>Erysiphaceae</taxon>
        <taxon>Erysiphe</taxon>
    </lineage>
</organism>
<sequence>MKNNGSILYGNRARLKDIFVDTKATAAILQFLNSTDVGKRHNNQDIEQTEYQRRENVGIDRLDQPDD</sequence>
<gene>
    <name evidence="2" type="ORF">OnM2_039087</name>
</gene>